<evidence type="ECO:0000259" key="2">
    <source>
        <dbReference type="Pfam" id="PF19783"/>
    </source>
</evidence>
<dbReference type="Proteomes" id="UP000281985">
    <property type="component" value="Unassembled WGS sequence"/>
</dbReference>
<organism evidence="3 4">
    <name type="scientific">Dokdonia sinensis</name>
    <dbReference type="NCBI Taxonomy" id="2479847"/>
    <lineage>
        <taxon>Bacteria</taxon>
        <taxon>Pseudomonadati</taxon>
        <taxon>Bacteroidota</taxon>
        <taxon>Flavobacteriia</taxon>
        <taxon>Flavobacteriales</taxon>
        <taxon>Flavobacteriaceae</taxon>
        <taxon>Dokdonia</taxon>
    </lineage>
</organism>
<keyword evidence="1" id="KW-0732">Signal</keyword>
<dbReference type="OrthoDB" id="1114906at2"/>
<gene>
    <name evidence="3" type="ORF">EAX61_15435</name>
</gene>
<dbReference type="InterPro" id="IPR046235">
    <property type="entry name" value="DUF6268"/>
</dbReference>
<dbReference type="Pfam" id="PF19783">
    <property type="entry name" value="DUF6268"/>
    <property type="match status" value="1"/>
</dbReference>
<reference evidence="3 4" key="1">
    <citation type="submission" date="2018-10" db="EMBL/GenBank/DDBJ databases">
        <title>Dokdonia luteus sp. nov., isolated from sea water.</title>
        <authorList>
            <person name="Zhou L.Y."/>
            <person name="Du Z.J."/>
        </authorList>
    </citation>
    <scope>NUCLEOTIDE SEQUENCE [LARGE SCALE GENOMIC DNA]</scope>
    <source>
        <strain evidence="3 4">SH27</strain>
    </source>
</reference>
<feature type="domain" description="DUF6268" evidence="2">
    <location>
        <begin position="81"/>
        <end position="299"/>
    </location>
</feature>
<protein>
    <recommendedName>
        <fullName evidence="2">DUF6268 domain-containing protein</fullName>
    </recommendedName>
</protein>
<dbReference type="EMBL" id="REFV01000021">
    <property type="protein sequence ID" value="RMB56161.1"/>
    <property type="molecule type" value="Genomic_DNA"/>
</dbReference>
<feature type="signal peptide" evidence="1">
    <location>
        <begin position="1"/>
        <end position="20"/>
    </location>
</feature>
<proteinExistence type="predicted"/>
<sequence length="301" mass="34826">MIKKVCVFLLVLFIFSEGFAQLTDLARLEYTYFPQESSDNSFRRFRTFVNVPFKVGEDRYLVPGFEYRNVNLKFNDNVPFSKENLDRFQSFKISLGYTFKMSEDWRFGAQGAVRATSNFSQPGGGFISDDILYTGGVYFIKDRTDERASKPWRLIMGAQYNTASGRPFPLPFINYYREFHPDWSYTVGIPKMNLRRYLGSKNQHVLQAFITLDGFFANIQENTELIPQGNGNAAIAENISMTIVLSGLGYEYQFTKHLVFYVYAGYTVLNDIRLRDANDDDIFTINDKNSFYARSGLKFKI</sequence>
<name>A0A3M0FU30_9FLAO</name>
<dbReference type="RefSeq" id="WP_121918614.1">
    <property type="nucleotide sequence ID" value="NZ_REFV01000021.1"/>
</dbReference>
<comment type="caution">
    <text evidence="3">The sequence shown here is derived from an EMBL/GenBank/DDBJ whole genome shotgun (WGS) entry which is preliminary data.</text>
</comment>
<evidence type="ECO:0000313" key="3">
    <source>
        <dbReference type="EMBL" id="RMB56161.1"/>
    </source>
</evidence>
<accession>A0A3M0FU30</accession>
<evidence type="ECO:0000256" key="1">
    <source>
        <dbReference type="SAM" id="SignalP"/>
    </source>
</evidence>
<feature type="chain" id="PRO_5018038678" description="DUF6268 domain-containing protein" evidence="1">
    <location>
        <begin position="21"/>
        <end position="301"/>
    </location>
</feature>
<dbReference type="AlphaFoldDB" id="A0A3M0FU30"/>
<keyword evidence="4" id="KW-1185">Reference proteome</keyword>
<evidence type="ECO:0000313" key="4">
    <source>
        <dbReference type="Proteomes" id="UP000281985"/>
    </source>
</evidence>